<proteinExistence type="predicted"/>
<dbReference type="Proteomes" id="UP001151760">
    <property type="component" value="Unassembled WGS sequence"/>
</dbReference>
<sequence length="139" mass="15267">MLNFSTITGYIADSDPEEDPEEDPDEDPVDYPTDGGDEEEESFGDDVDDEDEEEASKDDDGEEAFEDDDEFEVWESSTAAAARQLGLDDDIVGDMEEKALITLEAGAWVSSEDRSAAIEAHFRTLEAQVATLMNQTSSL</sequence>
<gene>
    <name evidence="2" type="ORF">Tco_1092780</name>
</gene>
<feature type="compositionally biased region" description="Acidic residues" evidence="1">
    <location>
        <begin position="14"/>
        <end position="73"/>
    </location>
</feature>
<evidence type="ECO:0000313" key="2">
    <source>
        <dbReference type="EMBL" id="GJT97262.1"/>
    </source>
</evidence>
<reference evidence="2" key="1">
    <citation type="journal article" date="2022" name="Int. J. Mol. Sci.">
        <title>Draft Genome of Tanacetum Coccineum: Genomic Comparison of Closely Related Tanacetum-Family Plants.</title>
        <authorList>
            <person name="Yamashiro T."/>
            <person name="Shiraishi A."/>
            <person name="Nakayama K."/>
            <person name="Satake H."/>
        </authorList>
    </citation>
    <scope>NUCLEOTIDE SEQUENCE</scope>
</reference>
<reference evidence="2" key="2">
    <citation type="submission" date="2022-01" db="EMBL/GenBank/DDBJ databases">
        <authorList>
            <person name="Yamashiro T."/>
            <person name="Shiraishi A."/>
            <person name="Satake H."/>
            <person name="Nakayama K."/>
        </authorList>
    </citation>
    <scope>NUCLEOTIDE SEQUENCE</scope>
</reference>
<organism evidence="2 3">
    <name type="scientific">Tanacetum coccineum</name>
    <dbReference type="NCBI Taxonomy" id="301880"/>
    <lineage>
        <taxon>Eukaryota</taxon>
        <taxon>Viridiplantae</taxon>
        <taxon>Streptophyta</taxon>
        <taxon>Embryophyta</taxon>
        <taxon>Tracheophyta</taxon>
        <taxon>Spermatophyta</taxon>
        <taxon>Magnoliopsida</taxon>
        <taxon>eudicotyledons</taxon>
        <taxon>Gunneridae</taxon>
        <taxon>Pentapetalae</taxon>
        <taxon>asterids</taxon>
        <taxon>campanulids</taxon>
        <taxon>Asterales</taxon>
        <taxon>Asteraceae</taxon>
        <taxon>Asteroideae</taxon>
        <taxon>Anthemideae</taxon>
        <taxon>Anthemidinae</taxon>
        <taxon>Tanacetum</taxon>
    </lineage>
</organism>
<dbReference type="EMBL" id="BQNB010020560">
    <property type="protein sequence ID" value="GJT97262.1"/>
    <property type="molecule type" value="Genomic_DNA"/>
</dbReference>
<evidence type="ECO:0000256" key="1">
    <source>
        <dbReference type="SAM" id="MobiDB-lite"/>
    </source>
</evidence>
<comment type="caution">
    <text evidence="2">The sequence shown here is derived from an EMBL/GenBank/DDBJ whole genome shotgun (WGS) entry which is preliminary data.</text>
</comment>
<accession>A0ABQ5IAT6</accession>
<protein>
    <submittedName>
        <fullName evidence="2">Uncharacterized protein</fullName>
    </submittedName>
</protein>
<evidence type="ECO:0000313" key="3">
    <source>
        <dbReference type="Proteomes" id="UP001151760"/>
    </source>
</evidence>
<keyword evidence="3" id="KW-1185">Reference proteome</keyword>
<name>A0ABQ5IAT6_9ASTR</name>
<feature type="region of interest" description="Disordered" evidence="1">
    <location>
        <begin position="1"/>
        <end position="73"/>
    </location>
</feature>